<dbReference type="Pfam" id="PF07026">
    <property type="entry name" value="DUF1317"/>
    <property type="match status" value="1"/>
</dbReference>
<evidence type="ECO:0000313" key="2">
    <source>
        <dbReference type="Proteomes" id="UP000292187"/>
    </source>
</evidence>
<dbReference type="InterPro" id="IPR009750">
    <property type="entry name" value="DUF1317"/>
</dbReference>
<reference evidence="1 2" key="1">
    <citation type="submission" date="2019-02" db="EMBL/GenBank/DDBJ databases">
        <title>Draft genome sequence of Escherichia albertii strain Mex-12/320a, isolated from an infant with diarrhea, harboring virulence genes associated with diarrheagenic strains of enteropathogenic E. coli.</title>
        <authorList>
            <person name="Maldonado-Puga S."/>
            <person name="Meza-Segura M."/>
            <person name="Zaidi M.B."/>
            <person name="Estrada-Garcia T."/>
        </authorList>
    </citation>
    <scope>NUCLEOTIDE SEQUENCE [LARGE SCALE GENOMIC DNA]</scope>
    <source>
        <strain evidence="1 2">Mex-12/320a</strain>
    </source>
</reference>
<sequence length="115" mass="12908">MKHPHDNIRVGTITFVYSVTKRGRVFPGLSVIRNPLKAQRLAEEINNKRGGCMHKASPVELRTSIEMAHSLAQIGVRFVPIPVETDEEFHTLATSLSQKLEMMVAKAEADERDQV</sequence>
<organism evidence="1 2">
    <name type="scientific">Escherichia albertii</name>
    <dbReference type="NCBI Taxonomy" id="208962"/>
    <lineage>
        <taxon>Bacteria</taxon>
        <taxon>Pseudomonadati</taxon>
        <taxon>Pseudomonadota</taxon>
        <taxon>Gammaproteobacteria</taxon>
        <taxon>Enterobacterales</taxon>
        <taxon>Enterobacteriaceae</taxon>
        <taxon>Escherichia</taxon>
    </lineage>
</organism>
<proteinExistence type="predicted"/>
<dbReference type="AlphaFoldDB" id="A0A7Z7YKM1"/>
<dbReference type="Proteomes" id="UP000292187">
    <property type="component" value="Unassembled WGS sequence"/>
</dbReference>
<evidence type="ECO:0000313" key="1">
    <source>
        <dbReference type="EMBL" id="TBR49875.1"/>
    </source>
</evidence>
<protein>
    <submittedName>
        <fullName evidence="1">DUF1382 family protein</fullName>
    </submittedName>
</protein>
<dbReference type="EMBL" id="SIZV01000025">
    <property type="protein sequence ID" value="TBR49875.1"/>
    <property type="molecule type" value="Genomic_DNA"/>
</dbReference>
<name>A0A7Z7YKM1_ESCAL</name>
<comment type="caution">
    <text evidence="1">The sequence shown here is derived from an EMBL/GenBank/DDBJ whole genome shotgun (WGS) entry which is preliminary data.</text>
</comment>
<gene>
    <name evidence="1" type="ORF">EYS06_17650</name>
</gene>
<accession>A0A7Z7YKM1</accession>